<dbReference type="CDD" id="cd03136">
    <property type="entry name" value="GATase1_AraC_ArgR_like"/>
    <property type="match status" value="1"/>
</dbReference>
<dbReference type="EMBL" id="QZWZ01000095">
    <property type="protein sequence ID" value="RJT23223.1"/>
    <property type="molecule type" value="Genomic_DNA"/>
</dbReference>
<evidence type="ECO:0000313" key="6">
    <source>
        <dbReference type="Proteomes" id="UP000272706"/>
    </source>
</evidence>
<name>A0A3A5JSN3_9HYPH</name>
<dbReference type="InterPro" id="IPR020449">
    <property type="entry name" value="Tscrpt_reg_AraC-type_HTH"/>
</dbReference>
<evidence type="ECO:0000256" key="2">
    <source>
        <dbReference type="ARBA" id="ARBA00023125"/>
    </source>
</evidence>
<dbReference type="InterPro" id="IPR002818">
    <property type="entry name" value="DJ-1/PfpI"/>
</dbReference>
<proteinExistence type="predicted"/>
<gene>
    <name evidence="5" type="ORF">D3227_39075</name>
</gene>
<feature type="domain" description="HTH araC/xylS-type" evidence="4">
    <location>
        <begin position="301"/>
        <end position="399"/>
    </location>
</feature>
<dbReference type="Proteomes" id="UP000272706">
    <property type="component" value="Unassembled WGS sequence"/>
</dbReference>
<dbReference type="Pfam" id="PF01965">
    <property type="entry name" value="DJ-1_PfpI"/>
    <property type="match status" value="1"/>
</dbReference>
<evidence type="ECO:0000259" key="4">
    <source>
        <dbReference type="PROSITE" id="PS01124"/>
    </source>
</evidence>
<keyword evidence="3" id="KW-0804">Transcription</keyword>
<dbReference type="PROSITE" id="PS00041">
    <property type="entry name" value="HTH_ARAC_FAMILY_1"/>
    <property type="match status" value="1"/>
</dbReference>
<dbReference type="AlphaFoldDB" id="A0A3A5JSN3"/>
<dbReference type="PRINTS" id="PR00032">
    <property type="entry name" value="HTHARAC"/>
</dbReference>
<dbReference type="InterPro" id="IPR029062">
    <property type="entry name" value="Class_I_gatase-like"/>
</dbReference>
<dbReference type="SMART" id="SM00342">
    <property type="entry name" value="HTH_ARAC"/>
    <property type="match status" value="1"/>
</dbReference>
<dbReference type="SUPFAM" id="SSF46689">
    <property type="entry name" value="Homeodomain-like"/>
    <property type="match status" value="2"/>
</dbReference>
<protein>
    <submittedName>
        <fullName evidence="5">GlxA family transcriptional regulator</fullName>
    </submittedName>
</protein>
<evidence type="ECO:0000313" key="5">
    <source>
        <dbReference type="EMBL" id="RJT23223.1"/>
    </source>
</evidence>
<dbReference type="Gene3D" id="1.10.10.60">
    <property type="entry name" value="Homeodomain-like"/>
    <property type="match status" value="2"/>
</dbReference>
<dbReference type="Gene3D" id="3.40.50.880">
    <property type="match status" value="1"/>
</dbReference>
<dbReference type="InterPro" id="IPR009057">
    <property type="entry name" value="Homeodomain-like_sf"/>
</dbReference>
<dbReference type="GO" id="GO:0043565">
    <property type="term" value="F:sequence-specific DNA binding"/>
    <property type="evidence" value="ECO:0007669"/>
    <property type="project" value="InterPro"/>
</dbReference>
<keyword evidence="2" id="KW-0238">DNA-binding</keyword>
<dbReference type="GO" id="GO:0003700">
    <property type="term" value="F:DNA-binding transcription factor activity"/>
    <property type="evidence" value="ECO:0007669"/>
    <property type="project" value="InterPro"/>
</dbReference>
<evidence type="ECO:0000256" key="1">
    <source>
        <dbReference type="ARBA" id="ARBA00023015"/>
    </source>
</evidence>
<reference evidence="5 6" key="1">
    <citation type="submission" date="2018-09" db="EMBL/GenBank/DDBJ databases">
        <title>Mesorhizobium carmichaelinearum sp. nov. isolated from Carmichaelinea spp. root nodules in New Zealand.</title>
        <authorList>
            <person name="De Meyer S.E."/>
        </authorList>
    </citation>
    <scope>NUCLEOTIDE SEQUENCE [LARGE SCALE GENOMIC DNA]</scope>
    <source>
        <strain evidence="5 6">ICMP19557</strain>
    </source>
</reference>
<keyword evidence="1" id="KW-0805">Transcription regulation</keyword>
<keyword evidence="6" id="KW-1185">Reference proteome</keyword>
<dbReference type="PROSITE" id="PS01124">
    <property type="entry name" value="HTH_ARAC_FAMILY_2"/>
    <property type="match status" value="1"/>
</dbReference>
<sequence>MHSGRIAVGIFAPRSSTVTAGRLEENAAAKRVELATLRDLQARGRGESGQPGTGMIMAEALNADPSVSGAHFNGGPPDEEASYECTLKLGILVLPGFSQLSLSSFVEPFYQANCSVGERLFDWRVIGMSSPVVSSSGIAIAPDIDINSYKNGDDDSLMVIIGGERIEEQKSPLISALLRMKSRRKLPICALGTAAWLLADAGILHSAMRCTIHWSKLAAFAEKFPELVTEDCLFVQDGSVTTCAGEFAAFDLAAEMIHLRRGENFARQICAQLSADRFRTGSHCQSVPLGLRATGAVEKLIRVIKLMEKHVEDPLPLKKIAQIVSLSRRQIERLFIKHMKTTPMSYYAQVRLKKARQLLETTDMSVIEVAVACGYVSSSHFSKAFKDHFGMLPSHIRPWVSAVVNCSNAA</sequence>
<dbReference type="SUPFAM" id="SSF52317">
    <property type="entry name" value="Class I glutamine amidotransferase-like"/>
    <property type="match status" value="1"/>
</dbReference>
<dbReference type="PANTHER" id="PTHR43280:SF28">
    <property type="entry name" value="HTH-TYPE TRANSCRIPTIONAL ACTIVATOR RHAS"/>
    <property type="match status" value="1"/>
</dbReference>
<dbReference type="InterPro" id="IPR018060">
    <property type="entry name" value="HTH_AraC"/>
</dbReference>
<comment type="caution">
    <text evidence="5">The sequence shown here is derived from an EMBL/GenBank/DDBJ whole genome shotgun (WGS) entry which is preliminary data.</text>
</comment>
<accession>A0A3A5JSN3</accession>
<evidence type="ECO:0000256" key="3">
    <source>
        <dbReference type="ARBA" id="ARBA00023163"/>
    </source>
</evidence>
<dbReference type="PANTHER" id="PTHR43280">
    <property type="entry name" value="ARAC-FAMILY TRANSCRIPTIONAL REGULATOR"/>
    <property type="match status" value="1"/>
</dbReference>
<organism evidence="5 6">
    <name type="scientific">Mesorhizobium waimense</name>
    <dbReference type="NCBI Taxonomy" id="1300307"/>
    <lineage>
        <taxon>Bacteria</taxon>
        <taxon>Pseudomonadati</taxon>
        <taxon>Pseudomonadota</taxon>
        <taxon>Alphaproteobacteria</taxon>
        <taxon>Hyphomicrobiales</taxon>
        <taxon>Phyllobacteriaceae</taxon>
        <taxon>Mesorhizobium</taxon>
    </lineage>
</organism>
<dbReference type="Pfam" id="PF12833">
    <property type="entry name" value="HTH_18"/>
    <property type="match status" value="1"/>
</dbReference>
<dbReference type="InterPro" id="IPR018062">
    <property type="entry name" value="HTH_AraC-typ_CS"/>
</dbReference>